<dbReference type="OrthoDB" id="415023at2759"/>
<feature type="region of interest" description="Disordered" evidence="1">
    <location>
        <begin position="1"/>
        <end position="43"/>
    </location>
</feature>
<feature type="domain" description="OTU" evidence="2">
    <location>
        <begin position="126"/>
        <end position="279"/>
    </location>
</feature>
<accession>A0A9P5YA59</accession>
<feature type="compositionally biased region" description="Basic residues" evidence="1">
    <location>
        <begin position="1"/>
        <end position="11"/>
    </location>
</feature>
<feature type="region of interest" description="Disordered" evidence="1">
    <location>
        <begin position="70"/>
        <end position="110"/>
    </location>
</feature>
<dbReference type="AlphaFoldDB" id="A0A9P5YA59"/>
<dbReference type="PROSITE" id="PS50802">
    <property type="entry name" value="OTU"/>
    <property type="match status" value="1"/>
</dbReference>
<dbReference type="PANTHER" id="PTHR12419">
    <property type="entry name" value="OTU DOMAIN CONTAINING PROTEIN"/>
    <property type="match status" value="1"/>
</dbReference>
<dbReference type="InterPro" id="IPR038765">
    <property type="entry name" value="Papain-like_cys_pep_sf"/>
</dbReference>
<reference evidence="3" key="1">
    <citation type="submission" date="2020-11" db="EMBL/GenBank/DDBJ databases">
        <authorList>
            <consortium name="DOE Joint Genome Institute"/>
            <person name="Ahrendt S."/>
            <person name="Riley R."/>
            <person name="Andreopoulos W."/>
            <person name="Labutti K."/>
            <person name="Pangilinan J."/>
            <person name="Ruiz-Duenas F.J."/>
            <person name="Barrasa J.M."/>
            <person name="Sanchez-Garcia M."/>
            <person name="Camarero S."/>
            <person name="Miyauchi S."/>
            <person name="Serrano A."/>
            <person name="Linde D."/>
            <person name="Babiker R."/>
            <person name="Drula E."/>
            <person name="Ayuso-Fernandez I."/>
            <person name="Pacheco R."/>
            <person name="Padilla G."/>
            <person name="Ferreira P."/>
            <person name="Barriuso J."/>
            <person name="Kellner H."/>
            <person name="Castanera R."/>
            <person name="Alfaro M."/>
            <person name="Ramirez L."/>
            <person name="Pisabarro A.G."/>
            <person name="Kuo A."/>
            <person name="Tritt A."/>
            <person name="Lipzen A."/>
            <person name="He G."/>
            <person name="Yan M."/>
            <person name="Ng V."/>
            <person name="Cullen D."/>
            <person name="Martin F."/>
            <person name="Rosso M.-N."/>
            <person name="Henrissat B."/>
            <person name="Hibbett D."/>
            <person name="Martinez A.T."/>
            <person name="Grigoriev I.V."/>
        </authorList>
    </citation>
    <scope>NUCLEOTIDE SEQUENCE</scope>
    <source>
        <strain evidence="3">CBS 247.69</strain>
    </source>
</reference>
<evidence type="ECO:0000256" key="1">
    <source>
        <dbReference type="SAM" id="MobiDB-lite"/>
    </source>
</evidence>
<sequence length="298" mass="33050">MAGSKKNKSKKMLSPSNSIHSPPIPDSHAQDELMDDLLAQLDSRDGTVQSESINILNEIQLNKQVEITETGKKQSAKSRFQARQARKAASIAQTHSPDERKDEERLVKEAEDEERDIGRLCHDLLLQVHEINPDGHCLFSAIADQLAILGILSPPQANYTTVRQTASQYMLSHPNDFIPFLPAFEEDMGGDAEGGIMSLEGFDRYCASIRDTAVWGGEPEILALSRAYDVPIHVIQGGRPPVVVHNPRDGPVDEGRIVRISYHRKMYGLGEHYNSLRPQGPLSHFSKRVQTILSSSLG</sequence>
<evidence type="ECO:0000313" key="4">
    <source>
        <dbReference type="Proteomes" id="UP000807353"/>
    </source>
</evidence>
<dbReference type="Pfam" id="PF02338">
    <property type="entry name" value="OTU"/>
    <property type="match status" value="1"/>
</dbReference>
<organism evidence="3 4">
    <name type="scientific">Collybia nuda</name>
    <dbReference type="NCBI Taxonomy" id="64659"/>
    <lineage>
        <taxon>Eukaryota</taxon>
        <taxon>Fungi</taxon>
        <taxon>Dikarya</taxon>
        <taxon>Basidiomycota</taxon>
        <taxon>Agaricomycotina</taxon>
        <taxon>Agaricomycetes</taxon>
        <taxon>Agaricomycetidae</taxon>
        <taxon>Agaricales</taxon>
        <taxon>Tricholomatineae</taxon>
        <taxon>Clitocybaceae</taxon>
        <taxon>Collybia</taxon>
    </lineage>
</organism>
<keyword evidence="4" id="KW-1185">Reference proteome</keyword>
<dbReference type="SUPFAM" id="SSF54001">
    <property type="entry name" value="Cysteine proteinases"/>
    <property type="match status" value="1"/>
</dbReference>
<dbReference type="Proteomes" id="UP000807353">
    <property type="component" value="Unassembled WGS sequence"/>
</dbReference>
<dbReference type="GO" id="GO:0016579">
    <property type="term" value="P:protein deubiquitination"/>
    <property type="evidence" value="ECO:0007669"/>
    <property type="project" value="TreeGrafter"/>
</dbReference>
<dbReference type="Gene3D" id="3.90.70.80">
    <property type="match status" value="1"/>
</dbReference>
<gene>
    <name evidence="3" type="ORF">BDZ94DRAFT_1161340</name>
</gene>
<dbReference type="InterPro" id="IPR003323">
    <property type="entry name" value="OTU_dom"/>
</dbReference>
<dbReference type="GO" id="GO:0004843">
    <property type="term" value="F:cysteine-type deubiquitinase activity"/>
    <property type="evidence" value="ECO:0007669"/>
    <property type="project" value="TreeGrafter"/>
</dbReference>
<evidence type="ECO:0000313" key="3">
    <source>
        <dbReference type="EMBL" id="KAF9464651.1"/>
    </source>
</evidence>
<dbReference type="EMBL" id="MU150252">
    <property type="protein sequence ID" value="KAF9464651.1"/>
    <property type="molecule type" value="Genomic_DNA"/>
</dbReference>
<comment type="caution">
    <text evidence="3">The sequence shown here is derived from an EMBL/GenBank/DDBJ whole genome shotgun (WGS) entry which is preliminary data.</text>
</comment>
<feature type="compositionally biased region" description="Basic and acidic residues" evidence="1">
    <location>
        <begin position="96"/>
        <end position="109"/>
    </location>
</feature>
<dbReference type="CDD" id="cd22748">
    <property type="entry name" value="OTU_OTUD6-like"/>
    <property type="match status" value="1"/>
</dbReference>
<protein>
    <recommendedName>
        <fullName evidence="2">OTU domain-containing protein</fullName>
    </recommendedName>
</protein>
<name>A0A9P5YA59_9AGAR</name>
<evidence type="ECO:0000259" key="2">
    <source>
        <dbReference type="PROSITE" id="PS50802"/>
    </source>
</evidence>
<dbReference type="PANTHER" id="PTHR12419:SF10">
    <property type="entry name" value="DEUBIQUITINASE OTUD6B"/>
    <property type="match status" value="1"/>
</dbReference>
<proteinExistence type="predicted"/>
<dbReference type="InterPro" id="IPR050704">
    <property type="entry name" value="Peptidase_C85-like"/>
</dbReference>